<feature type="domain" description="A to I editase" evidence="2">
    <location>
        <begin position="53"/>
        <end position="287"/>
    </location>
</feature>
<dbReference type="SMART" id="SM00552">
    <property type="entry name" value="ADEAMc"/>
    <property type="match status" value="1"/>
</dbReference>
<dbReference type="PROSITE" id="PS50141">
    <property type="entry name" value="A_DEAMIN_EDITASE"/>
    <property type="match status" value="1"/>
</dbReference>
<evidence type="ECO:0000313" key="4">
    <source>
        <dbReference type="Proteomes" id="UP001174934"/>
    </source>
</evidence>
<proteinExistence type="predicted"/>
<reference evidence="3" key="1">
    <citation type="submission" date="2023-06" db="EMBL/GenBank/DDBJ databases">
        <title>Genome-scale phylogeny and comparative genomics of the fungal order Sordariales.</title>
        <authorList>
            <consortium name="Lawrence Berkeley National Laboratory"/>
            <person name="Hensen N."/>
            <person name="Bonometti L."/>
            <person name="Westerberg I."/>
            <person name="Brannstrom I.O."/>
            <person name="Guillou S."/>
            <person name="Cros-Aarteil S."/>
            <person name="Calhoun S."/>
            <person name="Haridas S."/>
            <person name="Kuo A."/>
            <person name="Mondo S."/>
            <person name="Pangilinan J."/>
            <person name="Riley R."/>
            <person name="LaButti K."/>
            <person name="Andreopoulos B."/>
            <person name="Lipzen A."/>
            <person name="Chen C."/>
            <person name="Yanf M."/>
            <person name="Daum C."/>
            <person name="Ng V."/>
            <person name="Clum A."/>
            <person name="Steindorff A."/>
            <person name="Ohm R."/>
            <person name="Martin F."/>
            <person name="Silar P."/>
            <person name="Natvig D."/>
            <person name="Lalanne C."/>
            <person name="Gautier V."/>
            <person name="Ament-velasquez S.L."/>
            <person name="Kruys A."/>
            <person name="Hutchinson M.I."/>
            <person name="Powell A.J."/>
            <person name="Barry K."/>
            <person name="Miller A.N."/>
            <person name="Grigoriev I.V."/>
            <person name="Debuchy R."/>
            <person name="Gladieux P."/>
            <person name="Thoren M.H."/>
            <person name="Johannesson H."/>
        </authorList>
    </citation>
    <scope>NUCLEOTIDE SEQUENCE</scope>
    <source>
        <strain evidence="3">SMH3391-2</strain>
    </source>
</reference>
<keyword evidence="4" id="KW-1185">Reference proteome</keyword>
<sequence length="461" mass="49690">MKEEGDLLALAVLGEFAKLPSKRKPSVRDNGLHEWVPLSGIVAKGPGFLKCVALATGMKCLPASKLPKANGVALHDWHAEVLAVRAFNHFILEECRRLIITPGYDGDDEVRSDFLRRRTDAEITLQQQHQHHTENAKAHSWHGQAFAWREDVTLHMYCSEAPCGDASMELIMAAQEDASPWDITPPSLSSTPPHADGTSTPTPTPTPPPSLPGRGFFSQLGVVRRKPARGDAPPTLSKSCSDKIALKQCTSLLSSLGSLFVSPQAAYLTSLILPTSQFSPGACRRSFSAEEEEETEEAGAGQGRMRPLANRHWGGGYAFVPFRVETTSLEFDFSKHMVSARSDKTGASNLAVAWTALGCEEGLVGGVLQGRKQFDQKGASLVSRRRMWSLAREVAGSLSASASAATAGGEITEIAQVLAEGAYDEVKEGGLLGTRRRVKGEARAEALKGWFRNTGDGEFGL</sequence>
<evidence type="ECO:0000259" key="2">
    <source>
        <dbReference type="PROSITE" id="PS50141"/>
    </source>
</evidence>
<dbReference type="Proteomes" id="UP001174934">
    <property type="component" value="Unassembled WGS sequence"/>
</dbReference>
<dbReference type="PANTHER" id="PTHR47803:SF1">
    <property type="entry name" value="TRNA-SPECIFIC ADENOSINE DEAMINASE 1"/>
    <property type="match status" value="1"/>
</dbReference>
<dbReference type="GO" id="GO:0002100">
    <property type="term" value="P:tRNA wobble adenosine to inosine editing"/>
    <property type="evidence" value="ECO:0007669"/>
    <property type="project" value="InterPro"/>
</dbReference>
<feature type="region of interest" description="Disordered" evidence="1">
    <location>
        <begin position="286"/>
        <end position="306"/>
    </location>
</feature>
<dbReference type="GO" id="GO:0003723">
    <property type="term" value="F:RNA binding"/>
    <property type="evidence" value="ECO:0007669"/>
    <property type="project" value="InterPro"/>
</dbReference>
<dbReference type="EMBL" id="JAULSR010000008">
    <property type="protein sequence ID" value="KAK0613060.1"/>
    <property type="molecule type" value="Genomic_DNA"/>
</dbReference>
<evidence type="ECO:0000313" key="3">
    <source>
        <dbReference type="EMBL" id="KAK0613060.1"/>
    </source>
</evidence>
<feature type="region of interest" description="Disordered" evidence="1">
    <location>
        <begin position="181"/>
        <end position="216"/>
    </location>
</feature>
<dbReference type="PANTHER" id="PTHR47803">
    <property type="entry name" value="TRNA-SPECIFIC ADENOSINE DEAMINASE 1"/>
    <property type="match status" value="1"/>
</dbReference>
<dbReference type="InterPro" id="IPR002466">
    <property type="entry name" value="A_deamin"/>
</dbReference>
<dbReference type="AlphaFoldDB" id="A0AA39WCL5"/>
<name>A0AA39WCL5_9PEZI</name>
<dbReference type="GO" id="GO:0043829">
    <property type="term" value="F:tRNA-specific adenosine-37 deaminase activity"/>
    <property type="evidence" value="ECO:0007669"/>
    <property type="project" value="TreeGrafter"/>
</dbReference>
<comment type="caution">
    <text evidence="3">The sequence shown here is derived from an EMBL/GenBank/DDBJ whole genome shotgun (WGS) entry which is preliminary data.</text>
</comment>
<evidence type="ECO:0000256" key="1">
    <source>
        <dbReference type="SAM" id="MobiDB-lite"/>
    </source>
</evidence>
<gene>
    <name evidence="3" type="ORF">B0T17DRAFT_498679</name>
</gene>
<dbReference type="InterPro" id="IPR042935">
    <property type="entry name" value="Tad1"/>
</dbReference>
<feature type="compositionally biased region" description="Pro residues" evidence="1">
    <location>
        <begin position="202"/>
        <end position="211"/>
    </location>
</feature>
<organism evidence="3 4">
    <name type="scientific">Bombardia bombarda</name>
    <dbReference type="NCBI Taxonomy" id="252184"/>
    <lineage>
        <taxon>Eukaryota</taxon>
        <taxon>Fungi</taxon>
        <taxon>Dikarya</taxon>
        <taxon>Ascomycota</taxon>
        <taxon>Pezizomycotina</taxon>
        <taxon>Sordariomycetes</taxon>
        <taxon>Sordariomycetidae</taxon>
        <taxon>Sordariales</taxon>
        <taxon>Lasiosphaeriaceae</taxon>
        <taxon>Bombardia</taxon>
    </lineage>
</organism>
<dbReference type="Pfam" id="PF02137">
    <property type="entry name" value="A_deamin"/>
    <property type="match status" value="2"/>
</dbReference>
<protein>
    <submittedName>
        <fullName evidence="3">Adenosine deaminase/editase</fullName>
    </submittedName>
</protein>
<accession>A0AA39WCL5</accession>